<dbReference type="Pfam" id="PF13747">
    <property type="entry name" value="DUF4164"/>
    <property type="match status" value="1"/>
</dbReference>
<gene>
    <name evidence="2" type="ORF">SAMN05216241_101419</name>
</gene>
<dbReference type="RefSeq" id="WP_090018442.1">
    <property type="nucleotide sequence ID" value="NZ_FNCE01000001.1"/>
</dbReference>
<dbReference type="EMBL" id="FNCE01000001">
    <property type="protein sequence ID" value="SDF54500.1"/>
    <property type="molecule type" value="Genomic_DNA"/>
</dbReference>
<dbReference type="STRING" id="1082479.SAMN05216241_101419"/>
<keyword evidence="1" id="KW-0175">Coiled coil</keyword>
<dbReference type="Proteomes" id="UP000199415">
    <property type="component" value="Unassembled WGS sequence"/>
</dbReference>
<evidence type="ECO:0000256" key="1">
    <source>
        <dbReference type="SAM" id="Coils"/>
    </source>
</evidence>
<dbReference type="AlphaFoldDB" id="A0A1G7M021"/>
<keyword evidence="3" id="KW-1185">Reference proteome</keyword>
<dbReference type="GO" id="GO:0003779">
    <property type="term" value="F:actin binding"/>
    <property type="evidence" value="ECO:0007669"/>
    <property type="project" value="InterPro"/>
</dbReference>
<proteinExistence type="predicted"/>
<evidence type="ECO:0000313" key="2">
    <source>
        <dbReference type="EMBL" id="SDF54500.1"/>
    </source>
</evidence>
<organism evidence="2 3">
    <name type="scientific">Limimonas halophila</name>
    <dbReference type="NCBI Taxonomy" id="1082479"/>
    <lineage>
        <taxon>Bacteria</taxon>
        <taxon>Pseudomonadati</taxon>
        <taxon>Pseudomonadota</taxon>
        <taxon>Alphaproteobacteria</taxon>
        <taxon>Rhodospirillales</taxon>
        <taxon>Rhodovibrionaceae</taxon>
        <taxon>Limimonas</taxon>
    </lineage>
</organism>
<evidence type="ECO:0000313" key="3">
    <source>
        <dbReference type="Proteomes" id="UP000199415"/>
    </source>
</evidence>
<reference evidence="2 3" key="1">
    <citation type="submission" date="2016-10" db="EMBL/GenBank/DDBJ databases">
        <authorList>
            <person name="de Groot N.N."/>
        </authorList>
    </citation>
    <scope>NUCLEOTIDE SEQUENCE [LARGE SCALE GENOMIC DNA]</scope>
    <source>
        <strain evidence="2 3">DSM 25584</strain>
    </source>
</reference>
<dbReference type="InterPro" id="IPR025310">
    <property type="entry name" value="DUF4164"/>
</dbReference>
<dbReference type="GO" id="GO:0007010">
    <property type="term" value="P:cytoskeleton organization"/>
    <property type="evidence" value="ECO:0007669"/>
    <property type="project" value="InterPro"/>
</dbReference>
<feature type="coiled-coil region" evidence="1">
    <location>
        <begin position="1"/>
        <end position="59"/>
    </location>
</feature>
<protein>
    <submittedName>
        <fullName evidence="2">Uncharacterized protein</fullName>
    </submittedName>
</protein>
<name>A0A1G7M021_9PROT</name>
<sequence>MATLDQALKRLETAVDRLERASETHLAHDTDKDELERQLSAMKSENERLREANDDIAARLDAAIGRLKNVLEA</sequence>
<dbReference type="OrthoDB" id="8001694at2"/>
<accession>A0A1G7M021</accession>